<evidence type="ECO:0000313" key="1">
    <source>
        <dbReference type="EMBL" id="KAF5750968.1"/>
    </source>
</evidence>
<reference evidence="1 2" key="1">
    <citation type="journal article" date="2020" name="Nat. Commun.">
        <title>Genome of Tripterygium wilfordii and identification of cytochrome P450 involved in triptolide biosynthesis.</title>
        <authorList>
            <person name="Tu L."/>
            <person name="Su P."/>
            <person name="Zhang Z."/>
            <person name="Gao L."/>
            <person name="Wang J."/>
            <person name="Hu T."/>
            <person name="Zhou J."/>
            <person name="Zhang Y."/>
            <person name="Zhao Y."/>
            <person name="Liu Y."/>
            <person name="Song Y."/>
            <person name="Tong Y."/>
            <person name="Lu Y."/>
            <person name="Yang J."/>
            <person name="Xu C."/>
            <person name="Jia M."/>
            <person name="Peters R.J."/>
            <person name="Huang L."/>
            <person name="Gao W."/>
        </authorList>
    </citation>
    <scope>NUCLEOTIDE SEQUENCE [LARGE SCALE GENOMIC DNA]</scope>
    <source>
        <strain evidence="2">cv. XIE 37</strain>
        <tissue evidence="1">Leaf</tissue>
    </source>
</reference>
<accession>A0A7J7DX57</accession>
<dbReference type="Proteomes" id="UP000593562">
    <property type="component" value="Unassembled WGS sequence"/>
</dbReference>
<dbReference type="EMBL" id="JAAARO010000003">
    <property type="protein sequence ID" value="KAF5750968.1"/>
    <property type="molecule type" value="Genomic_DNA"/>
</dbReference>
<sequence length="168" mass="18758">MLNTAKSSCPKIVARKWLNLQRRADEFQSDYAISRDQTQRRKSSSHVFIPEEDFSEKSLDALANIVLPIIAFHMKYNAEPEAVDQLFDQKTFDPGGNSLGRDSETVGAVSMGHSCEKFADWQSQYMTYRVLGPCLDACSLGQKVILQGCESLPRRRCLPKSVPKIGGG</sequence>
<keyword evidence="2" id="KW-1185">Reference proteome</keyword>
<comment type="caution">
    <text evidence="1">The sequence shown here is derived from an EMBL/GenBank/DDBJ whole genome shotgun (WGS) entry which is preliminary data.</text>
</comment>
<protein>
    <submittedName>
        <fullName evidence="1">Putative ATRAD3</fullName>
    </submittedName>
</protein>
<dbReference type="PANTHER" id="PTHR44067:SF3">
    <property type="entry name" value="OS06G0138600 PROTEIN"/>
    <property type="match status" value="1"/>
</dbReference>
<name>A0A7J7DX57_TRIWF</name>
<evidence type="ECO:0000313" key="2">
    <source>
        <dbReference type="Proteomes" id="UP000593562"/>
    </source>
</evidence>
<dbReference type="InParanoid" id="A0A7J7DX57"/>
<dbReference type="AlphaFoldDB" id="A0A7J7DX57"/>
<dbReference type="InterPro" id="IPR053223">
    <property type="entry name" value="Prob_Methyltransferase"/>
</dbReference>
<dbReference type="PANTHER" id="PTHR44067">
    <property type="entry name" value="S-ADENOSYL-L-METHIONINE-DEPENDENT METHYLTRANSFERASE SUPERFAMILY PROTEIN-RELATED"/>
    <property type="match status" value="1"/>
</dbReference>
<gene>
    <name evidence="1" type="ORF">HS088_TW03G01309</name>
</gene>
<organism evidence="1 2">
    <name type="scientific">Tripterygium wilfordii</name>
    <name type="common">Thunder God vine</name>
    <dbReference type="NCBI Taxonomy" id="458696"/>
    <lineage>
        <taxon>Eukaryota</taxon>
        <taxon>Viridiplantae</taxon>
        <taxon>Streptophyta</taxon>
        <taxon>Embryophyta</taxon>
        <taxon>Tracheophyta</taxon>
        <taxon>Spermatophyta</taxon>
        <taxon>Magnoliopsida</taxon>
        <taxon>eudicotyledons</taxon>
        <taxon>Gunneridae</taxon>
        <taxon>Pentapetalae</taxon>
        <taxon>rosids</taxon>
        <taxon>fabids</taxon>
        <taxon>Celastrales</taxon>
        <taxon>Celastraceae</taxon>
        <taxon>Tripterygium</taxon>
    </lineage>
</organism>
<proteinExistence type="predicted"/>